<dbReference type="EMBL" id="CAJNOM010000642">
    <property type="protein sequence ID" value="CAF1530194.1"/>
    <property type="molecule type" value="Genomic_DNA"/>
</dbReference>
<name>A0A814ZIH0_9BILA</name>
<sequence>MHINLLFLFAVFIVVVNSAAIQTSKAKSAYAYLRSVRGNKSCASGTCPFWEKHGRSFAALRCYQQQYQECTCLHRMCFSSCMFTREVCNKEMVQCLQQICPRCMPANSMSMCKVYDSMAVRVADALSVFSCYACCPNINKPSSNNTMMQNGQTIKPPSANAGNSMSQTNSAGAAASATTRAPQNGVGNTNNGNKPVNAVIGNKPVNAVNQNKPTNAGIQTKPANTGNQNKPTNAGSQNKPTNAGNQNKPTNGNNLGGIVPGNGNMAINNANQKPNQNQPLLRKVSTTARTPVQAQKKP</sequence>
<feature type="compositionally biased region" description="Polar residues" evidence="1">
    <location>
        <begin position="207"/>
        <end position="253"/>
    </location>
</feature>
<feature type="compositionally biased region" description="Polar residues" evidence="1">
    <location>
        <begin position="146"/>
        <end position="165"/>
    </location>
</feature>
<protein>
    <submittedName>
        <fullName evidence="3">Uncharacterized protein</fullName>
    </submittedName>
</protein>
<keyword evidence="2" id="KW-0732">Signal</keyword>
<dbReference type="Proteomes" id="UP000663877">
    <property type="component" value="Unassembled WGS sequence"/>
</dbReference>
<feature type="compositionally biased region" description="Polar residues" evidence="1">
    <location>
        <begin position="284"/>
        <end position="298"/>
    </location>
</feature>
<gene>
    <name evidence="3" type="ORF">BJG266_LOCUS29213</name>
    <name evidence="4" type="ORF">QVE165_LOCUS45462</name>
</gene>
<evidence type="ECO:0000313" key="6">
    <source>
        <dbReference type="Proteomes" id="UP000663877"/>
    </source>
</evidence>
<evidence type="ECO:0000313" key="4">
    <source>
        <dbReference type="EMBL" id="CAF1530194.1"/>
    </source>
</evidence>
<dbReference type="EMBL" id="CAJNOI010000327">
    <property type="protein sequence ID" value="CAF1244029.1"/>
    <property type="molecule type" value="Genomic_DNA"/>
</dbReference>
<keyword evidence="5" id="KW-1185">Reference proteome</keyword>
<organism evidence="3 6">
    <name type="scientific">Adineta steineri</name>
    <dbReference type="NCBI Taxonomy" id="433720"/>
    <lineage>
        <taxon>Eukaryota</taxon>
        <taxon>Metazoa</taxon>
        <taxon>Spiralia</taxon>
        <taxon>Gnathifera</taxon>
        <taxon>Rotifera</taxon>
        <taxon>Eurotatoria</taxon>
        <taxon>Bdelloidea</taxon>
        <taxon>Adinetida</taxon>
        <taxon>Adinetidae</taxon>
        <taxon>Adineta</taxon>
    </lineage>
</organism>
<dbReference type="AlphaFoldDB" id="A0A814ZIH0"/>
<feature type="signal peptide" evidence="2">
    <location>
        <begin position="1"/>
        <end position="18"/>
    </location>
</feature>
<evidence type="ECO:0000256" key="1">
    <source>
        <dbReference type="SAM" id="MobiDB-lite"/>
    </source>
</evidence>
<feature type="compositionally biased region" description="Low complexity" evidence="1">
    <location>
        <begin position="166"/>
        <end position="181"/>
    </location>
</feature>
<dbReference type="Proteomes" id="UP000663832">
    <property type="component" value="Unassembled WGS sequence"/>
</dbReference>
<evidence type="ECO:0000313" key="5">
    <source>
        <dbReference type="Proteomes" id="UP000663832"/>
    </source>
</evidence>
<dbReference type="OrthoDB" id="10044112at2759"/>
<feature type="chain" id="PRO_5036226694" evidence="2">
    <location>
        <begin position="19"/>
        <end position="298"/>
    </location>
</feature>
<evidence type="ECO:0000313" key="3">
    <source>
        <dbReference type="EMBL" id="CAF1244029.1"/>
    </source>
</evidence>
<evidence type="ECO:0000256" key="2">
    <source>
        <dbReference type="SAM" id="SignalP"/>
    </source>
</evidence>
<feature type="region of interest" description="Disordered" evidence="1">
    <location>
        <begin position="146"/>
        <end position="298"/>
    </location>
</feature>
<accession>A0A814ZIH0</accession>
<feature type="compositionally biased region" description="Low complexity" evidence="1">
    <location>
        <begin position="268"/>
        <end position="279"/>
    </location>
</feature>
<reference evidence="3" key="1">
    <citation type="submission" date="2021-02" db="EMBL/GenBank/DDBJ databases">
        <authorList>
            <person name="Nowell W R."/>
        </authorList>
    </citation>
    <scope>NUCLEOTIDE SEQUENCE</scope>
</reference>
<feature type="compositionally biased region" description="Polar residues" evidence="1">
    <location>
        <begin position="185"/>
        <end position="194"/>
    </location>
</feature>
<proteinExistence type="predicted"/>
<comment type="caution">
    <text evidence="3">The sequence shown here is derived from an EMBL/GenBank/DDBJ whole genome shotgun (WGS) entry which is preliminary data.</text>
</comment>